<evidence type="ECO:0000256" key="6">
    <source>
        <dbReference type="SAM" id="Phobius"/>
    </source>
</evidence>
<evidence type="ECO:0000256" key="2">
    <source>
        <dbReference type="ARBA" id="ARBA00022723"/>
    </source>
</evidence>
<dbReference type="PANTHER" id="PTHR46151:SF8">
    <property type="entry name" value="OS07G0479100 PROTEIN"/>
    <property type="match status" value="1"/>
</dbReference>
<keyword evidence="6" id="KW-0812">Transmembrane</keyword>
<evidence type="ECO:0000313" key="8">
    <source>
        <dbReference type="EMBL" id="PWZ12509.1"/>
    </source>
</evidence>
<dbReference type="EMBL" id="NCVQ01000008">
    <property type="protein sequence ID" value="PWZ12509.1"/>
    <property type="molecule type" value="Genomic_DNA"/>
</dbReference>
<proteinExistence type="predicted"/>
<gene>
    <name evidence="7" type="ORF">Zm00014a_037806</name>
</gene>
<accession>A0A3L6DVZ3</accession>
<evidence type="ECO:0000256" key="1">
    <source>
        <dbReference type="ARBA" id="ARBA00004370"/>
    </source>
</evidence>
<reference evidence="7 9" key="1">
    <citation type="journal article" date="2018" name="Nat. Genet.">
        <title>Extensive intraspecific gene order and gene structural variations between Mo17 and other maize genomes.</title>
        <authorList>
            <person name="Sun S."/>
            <person name="Zhou Y."/>
            <person name="Chen J."/>
            <person name="Shi J."/>
            <person name="Zhao H."/>
            <person name="Zhao H."/>
            <person name="Song W."/>
            <person name="Zhang M."/>
            <person name="Cui Y."/>
            <person name="Dong X."/>
            <person name="Liu H."/>
            <person name="Ma X."/>
            <person name="Jiao Y."/>
            <person name="Wang B."/>
            <person name="Wei X."/>
            <person name="Stein J.C."/>
            <person name="Glaubitz J.C."/>
            <person name="Lu F."/>
            <person name="Yu G."/>
            <person name="Liang C."/>
            <person name="Fengler K."/>
            <person name="Li B."/>
            <person name="Rafalski A."/>
            <person name="Schnable P.S."/>
            <person name="Ware D.H."/>
            <person name="Buckler E.S."/>
            <person name="Lai J."/>
        </authorList>
    </citation>
    <scope>NUCLEOTIDE SEQUENCE [LARGE SCALE GENOMIC DNA]</scope>
    <source>
        <strain evidence="9">cv. Missouri 17</strain>
        <tissue evidence="7">Seedling</tissue>
    </source>
</reference>
<name>A0A3L6DVZ3_MAIZE</name>
<dbReference type="ExpressionAtlas" id="A0A3L6DVZ3">
    <property type="expression patterns" value="baseline and differential"/>
</dbReference>
<dbReference type="GO" id="GO:0016020">
    <property type="term" value="C:membrane"/>
    <property type="evidence" value="ECO:0007669"/>
    <property type="project" value="UniProtKB-SubCell"/>
</dbReference>
<keyword evidence="4" id="KW-0862">Zinc</keyword>
<dbReference type="Proteomes" id="UP000251960">
    <property type="component" value="Chromosome 7"/>
</dbReference>
<comment type="subcellular location">
    <subcellularLocation>
        <location evidence="1">Membrane</location>
    </subcellularLocation>
</comment>
<sequence length="370" mass="39851">MDSVPSRSSSTRATAAPGPCCRFDALRRACARHAAAAARAAGWALGALLTCVFAVVGSLVGIFIGAFMGMSTESGMFRGAGVGAVSGAVFSIEAVESCIEIWRSSHSGKYSILYVLDIISSLFSGRIVWEKVSPALQRAVQSQMSLMSTPFIDNNDLFETGSTGGMSRALIDRIPKMRFSAASNCDKETDSSCCSVCLQVSLVLTCCTLSVGTQEQLAPCLVLMSDDTLHVFVEVIPGLAGYVHLENGLTNKLPELWSCVLQKLSNFQKENCVSLLVLTADADTLMQLFATRQLMAGPLEHNLAIEGWMVEIEMLNVLLFVQRAGVSNHHLVPLIFRCRNLMRNRRGSKSFALKYDLGKTVTGGPVTFDG</sequence>
<organism evidence="7">
    <name type="scientific">Zea mays</name>
    <name type="common">Maize</name>
    <dbReference type="NCBI Taxonomy" id="4577"/>
    <lineage>
        <taxon>Eukaryota</taxon>
        <taxon>Viridiplantae</taxon>
        <taxon>Streptophyta</taxon>
        <taxon>Embryophyta</taxon>
        <taxon>Tracheophyta</taxon>
        <taxon>Spermatophyta</taxon>
        <taxon>Magnoliopsida</taxon>
        <taxon>Liliopsida</taxon>
        <taxon>Poales</taxon>
        <taxon>Poaceae</taxon>
        <taxon>PACMAD clade</taxon>
        <taxon>Panicoideae</taxon>
        <taxon>Andropogonodae</taxon>
        <taxon>Andropogoneae</taxon>
        <taxon>Tripsacinae</taxon>
        <taxon>Zea</taxon>
    </lineage>
</organism>
<dbReference type="GO" id="GO:0008270">
    <property type="term" value="F:zinc ion binding"/>
    <property type="evidence" value="ECO:0007669"/>
    <property type="project" value="UniProtKB-KW"/>
</dbReference>
<feature type="transmembrane region" description="Helical" evidence="6">
    <location>
        <begin position="42"/>
        <end position="68"/>
    </location>
</feature>
<keyword evidence="5 6" id="KW-0472">Membrane</keyword>
<evidence type="ECO:0000256" key="5">
    <source>
        <dbReference type="ARBA" id="ARBA00023136"/>
    </source>
</evidence>
<comment type="caution">
    <text evidence="7">The sequence shown here is derived from an EMBL/GenBank/DDBJ whole genome shotgun (WGS) entry which is preliminary data.</text>
</comment>
<protein>
    <submittedName>
        <fullName evidence="8">NEP1-interacting protein 2</fullName>
    </submittedName>
</protein>
<accession>A0A3L6DVM1</accession>
<keyword evidence="2" id="KW-0479">Metal-binding</keyword>
<evidence type="ECO:0000256" key="3">
    <source>
        <dbReference type="ARBA" id="ARBA00022771"/>
    </source>
</evidence>
<evidence type="ECO:0000313" key="9">
    <source>
        <dbReference type="Proteomes" id="UP000251960"/>
    </source>
</evidence>
<dbReference type="PANTHER" id="PTHR46151">
    <property type="entry name" value="NEP1-INTERACTING PROTEIN-LIKE 2"/>
    <property type="match status" value="1"/>
</dbReference>
<keyword evidence="6" id="KW-1133">Transmembrane helix</keyword>
<evidence type="ECO:0000313" key="7">
    <source>
        <dbReference type="EMBL" id="PWZ12508.1"/>
    </source>
</evidence>
<evidence type="ECO:0000256" key="4">
    <source>
        <dbReference type="ARBA" id="ARBA00022833"/>
    </source>
</evidence>
<dbReference type="AlphaFoldDB" id="A0A3L6DVZ3"/>
<keyword evidence="3" id="KW-0863">Zinc-finger</keyword>
<dbReference type="EMBL" id="NCVQ01000008">
    <property type="protein sequence ID" value="PWZ12508.1"/>
    <property type="molecule type" value="Genomic_DNA"/>
</dbReference>